<keyword evidence="2" id="KW-1185">Reference proteome</keyword>
<dbReference type="InterPro" id="IPR005069">
    <property type="entry name" value="Nucl-diP-sugar_transferase"/>
</dbReference>
<dbReference type="GO" id="GO:0016757">
    <property type="term" value="F:glycosyltransferase activity"/>
    <property type="evidence" value="ECO:0007669"/>
    <property type="project" value="TreeGrafter"/>
</dbReference>
<dbReference type="OrthoDB" id="1712432at2759"/>
<evidence type="ECO:0000313" key="2">
    <source>
        <dbReference type="Proteomes" id="UP000694844"/>
    </source>
</evidence>
<dbReference type="RefSeq" id="XP_022342315.1">
    <property type="nucleotide sequence ID" value="XM_022486607.1"/>
</dbReference>
<evidence type="ECO:0000259" key="1">
    <source>
        <dbReference type="Pfam" id="PF03407"/>
    </source>
</evidence>
<dbReference type="Proteomes" id="UP000694844">
    <property type="component" value="Chromosome 5"/>
</dbReference>
<sequence>MKYLRKSRTVAVLSILTVGLTLFLFTYSTKRIHNHNEDVLITKRSSDLASLNVSTPILSAAIEHSRGGQEALLVTLVNDAFLPFTLSWLCNTRDMGIHSQVLFITGDSESTQRIKQSWPEVGAVQIDGVHPGDQEYSRVGYVELMVRRSEILLQILEKNIPIFLFEVDCLWISNPLSNLKSYRNVDIVVNAVSQRTNVIAGGFLYLHPTEASKNLWRALTVQLNKLGMKIRNSPKNAKVSESDNDQVYLSNLVFSNYGGLRYKVLSNDDYADGNWYKLSKERRMTLRKPYLINNNWVVGNAAKIKRAKEWGHWFLTENGECDEEKIQRVVKQGQVSGP</sequence>
<accession>A0A8B8EQU5</accession>
<name>A0A8B8EQU5_CRAVI</name>
<evidence type="ECO:0000313" key="6">
    <source>
        <dbReference type="RefSeq" id="XP_022342317.1"/>
    </source>
</evidence>
<dbReference type="RefSeq" id="XP_022342314.1">
    <property type="nucleotide sequence ID" value="XM_022486606.1"/>
</dbReference>
<organism evidence="2 5">
    <name type="scientific">Crassostrea virginica</name>
    <name type="common">Eastern oyster</name>
    <dbReference type="NCBI Taxonomy" id="6565"/>
    <lineage>
        <taxon>Eukaryota</taxon>
        <taxon>Metazoa</taxon>
        <taxon>Spiralia</taxon>
        <taxon>Lophotrochozoa</taxon>
        <taxon>Mollusca</taxon>
        <taxon>Bivalvia</taxon>
        <taxon>Autobranchia</taxon>
        <taxon>Pteriomorphia</taxon>
        <taxon>Ostreida</taxon>
        <taxon>Ostreoidea</taxon>
        <taxon>Ostreidae</taxon>
        <taxon>Crassostrea</taxon>
    </lineage>
</organism>
<dbReference type="AlphaFoldDB" id="A0A8B8EQU5"/>
<proteinExistence type="predicted"/>
<evidence type="ECO:0000313" key="5">
    <source>
        <dbReference type="RefSeq" id="XP_022342316.1"/>
    </source>
</evidence>
<dbReference type="PANTHER" id="PTHR47032:SF1">
    <property type="entry name" value="UDP-D-XYLOSE:L-FUCOSE ALPHA-1,3-D-XYLOSYLTRANSFERASE-RELATED"/>
    <property type="match status" value="1"/>
</dbReference>
<feature type="domain" description="Nucleotide-diphospho-sugar transferase" evidence="1">
    <location>
        <begin position="97"/>
        <end position="306"/>
    </location>
</feature>
<dbReference type="GeneID" id="111136034"/>
<dbReference type="KEGG" id="cvn:111136034"/>
<protein>
    <submittedName>
        <fullName evidence="3 4">UDP-D-xylose:L-fucose alpha-1,3-D-xylosyltransferase-like</fullName>
    </submittedName>
</protein>
<dbReference type="PANTHER" id="PTHR47032">
    <property type="entry name" value="UDP-D-XYLOSE:L-FUCOSE ALPHA-1,3-D-XYLOSYLTRANSFERASE-RELATED"/>
    <property type="match status" value="1"/>
</dbReference>
<evidence type="ECO:0000313" key="4">
    <source>
        <dbReference type="RefSeq" id="XP_022342315.1"/>
    </source>
</evidence>
<gene>
    <name evidence="3 4 5 6" type="primary">LOC111136034</name>
</gene>
<evidence type="ECO:0000313" key="3">
    <source>
        <dbReference type="RefSeq" id="XP_022342314.1"/>
    </source>
</evidence>
<dbReference type="RefSeq" id="XP_022342317.1">
    <property type="nucleotide sequence ID" value="XM_022486609.1"/>
</dbReference>
<dbReference type="Pfam" id="PF03407">
    <property type="entry name" value="Nucleotid_trans"/>
    <property type="match status" value="1"/>
</dbReference>
<reference evidence="3 4" key="1">
    <citation type="submission" date="2025-04" db="UniProtKB">
        <authorList>
            <consortium name="RefSeq"/>
        </authorList>
    </citation>
    <scope>IDENTIFICATION</scope>
    <source>
        <tissue evidence="3 4">Whole sample</tissue>
    </source>
</reference>
<dbReference type="GO" id="GO:0005794">
    <property type="term" value="C:Golgi apparatus"/>
    <property type="evidence" value="ECO:0007669"/>
    <property type="project" value="TreeGrafter"/>
</dbReference>
<dbReference type="RefSeq" id="XP_022342316.1">
    <property type="nucleotide sequence ID" value="XM_022486608.1"/>
</dbReference>
<dbReference type="InterPro" id="IPR052636">
    <property type="entry name" value="UDP-D-xylose:L-fucose_XylT"/>
</dbReference>